<gene>
    <name evidence="1" type="primary">73</name>
    <name evidence="1" type="ORF">PBI_MRMAGOO_73</name>
</gene>
<proteinExistence type="predicted"/>
<dbReference type="Proteomes" id="UP000225965">
    <property type="component" value="Segment"/>
</dbReference>
<dbReference type="KEGG" id="vg:63210637"/>
<dbReference type="EMBL" id="KY223999">
    <property type="protein sequence ID" value="APQ42177.1"/>
    <property type="molecule type" value="Genomic_DNA"/>
</dbReference>
<dbReference type="RefSeq" id="YP_010013979.1">
    <property type="nucleotide sequence ID" value="NC_053515.1"/>
</dbReference>
<protein>
    <submittedName>
        <fullName evidence="1">Uncharacterized protein</fullName>
    </submittedName>
</protein>
<reference evidence="1 2" key="1">
    <citation type="submission" date="2016-11" db="EMBL/GenBank/DDBJ databases">
        <authorList>
            <person name="Brown T."/>
            <person name="Davidson K."/>
            <person name="Doll Z."/>
            <person name="Jansson R."/>
            <person name="Janyszek T."/>
            <person name="Lwin C."/>
            <person name="Patil S."/>
            <person name="Piper J."/>
            <person name="Rajendiran N."/>
            <person name="Rittenhouse N.L."/>
            <person name="Younker T.P."/>
            <person name="Zhang J."/>
            <person name="Garlena R.A."/>
            <person name="Russell D.A."/>
            <person name="Pope W.H."/>
            <person name="Jacobs-Sera D."/>
            <person name="Hatfull G.F."/>
        </authorList>
    </citation>
    <scope>NUCLEOTIDE SEQUENCE [LARGE SCALE GENOMIC DNA]</scope>
</reference>
<evidence type="ECO:0000313" key="2">
    <source>
        <dbReference type="Proteomes" id="UP000225965"/>
    </source>
</evidence>
<organism evidence="1 2">
    <name type="scientific">Mycobacterium phage MrMagoo</name>
    <dbReference type="NCBI Taxonomy" id="1927020"/>
    <lineage>
        <taxon>Viruses</taxon>
        <taxon>Duplodnaviria</taxon>
        <taxon>Heunggongvirae</taxon>
        <taxon>Uroviricota</taxon>
        <taxon>Caudoviricetes</taxon>
        <taxon>Vilmaviridae</taxon>
        <taxon>Mclasvirinae</taxon>
        <taxon>Reyvirus</taxon>
        <taxon>Reyvirus mrmagoo</taxon>
    </lineage>
</organism>
<name>A0A1L6BYK0_9CAUD</name>
<keyword evidence="2" id="KW-1185">Reference proteome</keyword>
<accession>A0A1L6BYK0</accession>
<sequence length="87" mass="9646">MTQTITMDSDSALAQALRANVPYTERRYLVLRDENGAVEYSGAIQSFSFTPGAEVTAKLERTEAVLQREVDAFADVTRAKYERAGLL</sequence>
<dbReference type="GeneID" id="63210637"/>
<evidence type="ECO:0000313" key="1">
    <source>
        <dbReference type="EMBL" id="APQ42177.1"/>
    </source>
</evidence>